<dbReference type="EMBL" id="WNDX01000164">
    <property type="protein sequence ID" value="KAF1038533.1"/>
    <property type="molecule type" value="Genomic_DNA"/>
</dbReference>
<reference evidence="2" key="1">
    <citation type="journal article" date="2020" name="MBio">
        <title>Horizontal gene transfer to a defensive symbiont with a reduced genome amongst a multipartite beetle microbiome.</title>
        <authorList>
            <person name="Waterworth S.C."/>
            <person name="Florez L.V."/>
            <person name="Rees E.R."/>
            <person name="Hertweck C."/>
            <person name="Kaltenpoth M."/>
            <person name="Kwan J.C."/>
        </authorList>
    </citation>
    <scope>NUCLEOTIDE SEQUENCE [LARGE SCALE GENOMIC DNA]</scope>
</reference>
<gene>
    <name evidence="1" type="ORF">GAK35_03780</name>
</gene>
<evidence type="ECO:0000313" key="1">
    <source>
        <dbReference type="EMBL" id="KAF1038533.1"/>
    </source>
</evidence>
<dbReference type="AlphaFoldDB" id="A0A7V8JSI2"/>
<organism evidence="1 2">
    <name type="scientific">Herbaspirillum frisingense</name>
    <dbReference type="NCBI Taxonomy" id="92645"/>
    <lineage>
        <taxon>Bacteria</taxon>
        <taxon>Pseudomonadati</taxon>
        <taxon>Pseudomonadota</taxon>
        <taxon>Betaproteobacteria</taxon>
        <taxon>Burkholderiales</taxon>
        <taxon>Oxalobacteraceae</taxon>
        <taxon>Herbaspirillum</taxon>
    </lineage>
</organism>
<comment type="caution">
    <text evidence="1">The sequence shown here is derived from an EMBL/GenBank/DDBJ whole genome shotgun (WGS) entry which is preliminary data.</text>
</comment>
<dbReference type="Proteomes" id="UP000462435">
    <property type="component" value="Unassembled WGS sequence"/>
</dbReference>
<accession>A0A7V8JSI2</accession>
<sequence>MLASPTLSVEAKLYAACGRRQLAPAEFGGLTRTLRESGASASVLRTDILKKEPVADLLSRIERDGCEPPMPPAG</sequence>
<protein>
    <submittedName>
        <fullName evidence="1">Uncharacterized protein</fullName>
    </submittedName>
</protein>
<proteinExistence type="predicted"/>
<evidence type="ECO:0000313" key="2">
    <source>
        <dbReference type="Proteomes" id="UP000462435"/>
    </source>
</evidence>
<name>A0A7V8JSI2_9BURK</name>